<dbReference type="SUPFAM" id="SSF51735">
    <property type="entry name" value="NAD(P)-binding Rossmann-fold domains"/>
    <property type="match status" value="1"/>
</dbReference>
<organism evidence="3 4">
    <name type="scientific">Priestia megaterium (strain ATCC 14581 / DSM 32 / CCUG 1817 / JCM 2506 / NBRC 15308 / NCIMB 9376 / NCTC 10342 / NRRL B-14308 / VKM B-512 / Ford 19)</name>
    <name type="common">Bacillus megaterium</name>
    <dbReference type="NCBI Taxonomy" id="1348623"/>
    <lineage>
        <taxon>Bacteria</taxon>
        <taxon>Bacillati</taxon>
        <taxon>Bacillota</taxon>
        <taxon>Bacilli</taxon>
        <taxon>Bacillales</taxon>
        <taxon>Bacillaceae</taxon>
        <taxon>Priestia</taxon>
    </lineage>
</organism>
<dbReference type="RefSeq" id="WP_034653807.1">
    <property type="nucleotide sequence ID" value="NZ_BCVB01000003.1"/>
</dbReference>
<dbReference type="Gene3D" id="3.40.50.720">
    <property type="entry name" value="NAD(P)-binding Rossmann-like Domain"/>
    <property type="match status" value="1"/>
</dbReference>
<dbReference type="HOGENOM" id="CLU_007383_1_7_9"/>
<dbReference type="Proteomes" id="UP000031829">
    <property type="component" value="Chromosome"/>
</dbReference>
<name>A0A0B6AJW1_PRIM2</name>
<evidence type="ECO:0000256" key="1">
    <source>
        <dbReference type="ARBA" id="ARBA00007637"/>
    </source>
</evidence>
<protein>
    <submittedName>
        <fullName evidence="3">3-beta hydroxysteroid dehydrogenase/isomerase family protein</fullName>
    </submittedName>
</protein>
<evidence type="ECO:0000259" key="2">
    <source>
        <dbReference type="Pfam" id="PF01370"/>
    </source>
</evidence>
<dbReference type="GO" id="GO:0016853">
    <property type="term" value="F:isomerase activity"/>
    <property type="evidence" value="ECO:0007669"/>
    <property type="project" value="UniProtKB-KW"/>
</dbReference>
<sequence length="316" mass="35167">MKRVLVTGGCGFIGSHMAELLYQKGFEVKVIDNLSTGKIANLENRGISFHYGDIVSEELDKVFAEFKPHYVVHQAAQVSVAHSVTNFHHDANVNIQGTINIINACKKHGAEKIIFASSAAVYGNTNITPIALTHPTSPASPYGLSKFTSEEYLKLAKQLYDIDYVILRYSNVYGPRQNSQGEGGVISIFFDRFVTNQQPIIYGSGRQTRDFIYVEDVSQACLSAIQYEGCGTFNISNNSSISINELFFTMKSISGSHLTPAYHSVREGDIADSRLCNKENIKLLKWSPAFTLKKGLAKTYDYYHETLAQQFAKTME</sequence>
<dbReference type="Pfam" id="PF01370">
    <property type="entry name" value="Epimerase"/>
    <property type="match status" value="1"/>
</dbReference>
<dbReference type="InterPro" id="IPR036291">
    <property type="entry name" value="NAD(P)-bd_dom_sf"/>
</dbReference>
<dbReference type="GeneID" id="93641459"/>
<evidence type="ECO:0000313" key="4">
    <source>
        <dbReference type="Proteomes" id="UP000031829"/>
    </source>
</evidence>
<keyword evidence="3" id="KW-0413">Isomerase</keyword>
<proteinExistence type="inferred from homology"/>
<gene>
    <name evidence="3" type="ORF">BG04_3398</name>
</gene>
<dbReference type="AlphaFoldDB" id="A0A0B6AJW1"/>
<evidence type="ECO:0000313" key="3">
    <source>
        <dbReference type="EMBL" id="AJI23816.1"/>
    </source>
</evidence>
<comment type="similarity">
    <text evidence="1">Belongs to the NAD(P)-dependent epimerase/dehydratase family.</text>
</comment>
<reference evidence="3 4" key="1">
    <citation type="journal article" date="2015" name="Genome Announc.">
        <title>Complete genome sequences for 35 biothreat assay-relevant bacillus species.</title>
        <authorList>
            <person name="Johnson S.L."/>
            <person name="Daligault H.E."/>
            <person name="Davenport K.W."/>
            <person name="Jaissle J."/>
            <person name="Frey K.G."/>
            <person name="Ladner J.T."/>
            <person name="Broomall S.M."/>
            <person name="Bishop-Lilly K.A."/>
            <person name="Bruce D.C."/>
            <person name="Gibbons H.S."/>
            <person name="Coyne S.R."/>
            <person name="Lo C.C."/>
            <person name="Meincke L."/>
            <person name="Munk A.C."/>
            <person name="Koroleva G.I."/>
            <person name="Rosenzweig C.N."/>
            <person name="Palacios G.F."/>
            <person name="Redden C.L."/>
            <person name="Minogue T.D."/>
            <person name="Chain P.S."/>
        </authorList>
    </citation>
    <scope>NUCLEOTIDE SEQUENCE [LARGE SCALE GENOMIC DNA]</scope>
    <source>
        <strain evidence="4">ATCC 14581 / DSM 32 / JCM 2506 / NBRC 15308 / NCIMB 9376 / NCTC 10342 / NRRL B-14308 / VKM B-512</strain>
    </source>
</reference>
<accession>A0A0B6AJW1</accession>
<dbReference type="EMBL" id="CP009920">
    <property type="protein sequence ID" value="AJI23816.1"/>
    <property type="molecule type" value="Genomic_DNA"/>
</dbReference>
<dbReference type="KEGG" id="bmeg:BG04_3398"/>
<feature type="domain" description="NAD-dependent epimerase/dehydratase" evidence="2">
    <location>
        <begin position="4"/>
        <end position="235"/>
    </location>
</feature>
<dbReference type="PANTHER" id="PTHR43000">
    <property type="entry name" value="DTDP-D-GLUCOSE 4,6-DEHYDRATASE-RELATED"/>
    <property type="match status" value="1"/>
</dbReference>
<dbReference type="InterPro" id="IPR001509">
    <property type="entry name" value="Epimerase_deHydtase"/>
</dbReference>